<reference evidence="1 2" key="1">
    <citation type="journal article" date="2023" name="Nat. Commun.">
        <title>Origin of minicircular mitochondrial genomes in red algae.</title>
        <authorList>
            <person name="Lee Y."/>
            <person name="Cho C.H."/>
            <person name="Lee Y.M."/>
            <person name="Park S.I."/>
            <person name="Yang J.H."/>
            <person name="West J.A."/>
            <person name="Bhattacharya D."/>
            <person name="Yoon H.S."/>
        </authorList>
    </citation>
    <scope>NUCLEOTIDE SEQUENCE [LARGE SCALE GENOMIC DNA]</scope>
    <source>
        <strain evidence="1 2">CCMP1338</strain>
        <tissue evidence="1">Whole cell</tissue>
    </source>
</reference>
<dbReference type="InterPro" id="IPR009003">
    <property type="entry name" value="Peptidase_S1_PA"/>
</dbReference>
<name>A0AAV8UQ25_9RHOD</name>
<proteinExistence type="predicted"/>
<evidence type="ECO:0000313" key="1">
    <source>
        <dbReference type="EMBL" id="KAJ8904650.1"/>
    </source>
</evidence>
<protein>
    <recommendedName>
        <fullName evidence="3">Altered inheritance of mitochondria protein 24, mitochondrial</fullName>
    </recommendedName>
</protein>
<evidence type="ECO:0000313" key="2">
    <source>
        <dbReference type="Proteomes" id="UP001157974"/>
    </source>
</evidence>
<dbReference type="AlphaFoldDB" id="A0AAV8UQ25"/>
<dbReference type="Proteomes" id="UP001157974">
    <property type="component" value="Unassembled WGS sequence"/>
</dbReference>
<accession>A0AAV8UQ25</accession>
<organism evidence="1 2">
    <name type="scientific">Rhodosorus marinus</name>
    <dbReference type="NCBI Taxonomy" id="101924"/>
    <lineage>
        <taxon>Eukaryota</taxon>
        <taxon>Rhodophyta</taxon>
        <taxon>Stylonematophyceae</taxon>
        <taxon>Stylonematales</taxon>
        <taxon>Stylonemataceae</taxon>
        <taxon>Rhodosorus</taxon>
    </lineage>
</organism>
<keyword evidence="2" id="KW-1185">Reference proteome</keyword>
<sequence>MLLSISRLSALASRVSFSHSSWFCVPDGGMTGYEVLARGTGFFTRSTRGDLVALFSAHVSAPFKWRKYFPEQEWLDHVEDRHCENRIALSQGQVLRVPQEEIVQVPQLDAAAYQLPTEDEKVVLNHGVKVLTLEDSVADEVFVCGYELIGGDCGSTTEDVTPTALRGAVVDTVGPRIFVRTEDGNTEFGMCGGPTVKGENHEKCIGLLEGRVPDPPAEAGRVPHGRAGQSALIPSSVLSKLINAL</sequence>
<dbReference type="SUPFAM" id="SSF50494">
    <property type="entry name" value="Trypsin-like serine proteases"/>
    <property type="match status" value="1"/>
</dbReference>
<evidence type="ECO:0008006" key="3">
    <source>
        <dbReference type="Google" id="ProtNLM"/>
    </source>
</evidence>
<comment type="caution">
    <text evidence="1">The sequence shown here is derived from an EMBL/GenBank/DDBJ whole genome shotgun (WGS) entry which is preliminary data.</text>
</comment>
<gene>
    <name evidence="1" type="ORF">NDN08_001168</name>
</gene>
<dbReference type="EMBL" id="JAMWBK010000005">
    <property type="protein sequence ID" value="KAJ8904650.1"/>
    <property type="molecule type" value="Genomic_DNA"/>
</dbReference>